<dbReference type="EMBL" id="CDNY01000001">
    <property type="protein sequence ID" value="CEN31350.1"/>
    <property type="molecule type" value="Genomic_DNA"/>
</dbReference>
<keyword evidence="1 3" id="KW-0378">Hydrolase</keyword>
<dbReference type="GO" id="GO:0008745">
    <property type="term" value="F:N-acetylmuramoyl-L-alanine amidase activity"/>
    <property type="evidence" value="ECO:0007669"/>
    <property type="project" value="UniProtKB-EC"/>
</dbReference>
<evidence type="ECO:0000256" key="1">
    <source>
        <dbReference type="ARBA" id="ARBA00022801"/>
    </source>
</evidence>
<dbReference type="InterPro" id="IPR050695">
    <property type="entry name" value="N-acetylmuramoyl_amidase_3"/>
</dbReference>
<dbReference type="Pfam" id="PF01520">
    <property type="entry name" value="Amidase_3"/>
    <property type="match status" value="1"/>
</dbReference>
<dbReference type="GO" id="GO:0030288">
    <property type="term" value="C:outer membrane-bounded periplasmic space"/>
    <property type="evidence" value="ECO:0007669"/>
    <property type="project" value="TreeGrafter"/>
</dbReference>
<evidence type="ECO:0000313" key="3">
    <source>
        <dbReference type="EMBL" id="CEN31350.1"/>
    </source>
</evidence>
<reference evidence="4" key="1">
    <citation type="submission" date="2015-01" db="EMBL/GenBank/DDBJ databases">
        <authorList>
            <person name="Aslett A.Martin."/>
            <person name="De Silva Nishadi"/>
        </authorList>
    </citation>
    <scope>NUCLEOTIDE SEQUENCE [LARGE SCALE GENOMIC DNA]</scope>
    <source>
        <strain evidence="4">UMC4404</strain>
    </source>
</reference>
<evidence type="ECO:0000313" key="4">
    <source>
        <dbReference type="Proteomes" id="UP000049685"/>
    </source>
</evidence>
<dbReference type="SMART" id="SM00646">
    <property type="entry name" value="Ami_3"/>
    <property type="match status" value="1"/>
</dbReference>
<protein>
    <submittedName>
        <fullName evidence="3">Sporulation-specific N-acetylmuramoyl-L-alanine amidase CwlC</fullName>
        <ecNumber evidence="3">3.5.1.28</ecNumber>
    </submittedName>
</protein>
<dbReference type="GO" id="GO:0009253">
    <property type="term" value="P:peptidoglycan catabolic process"/>
    <property type="evidence" value="ECO:0007669"/>
    <property type="project" value="InterPro"/>
</dbReference>
<dbReference type="AlphaFoldDB" id="A0A9P1P7L8"/>
<gene>
    <name evidence="3" type="primary">cwlC1_3</name>
    <name evidence="3" type="ORF">UMC4404_31821</name>
</gene>
<dbReference type="SUPFAM" id="SSF53187">
    <property type="entry name" value="Zn-dependent exopeptidases"/>
    <property type="match status" value="1"/>
</dbReference>
<evidence type="ECO:0000259" key="2">
    <source>
        <dbReference type="SMART" id="SM00646"/>
    </source>
</evidence>
<dbReference type="Gene3D" id="3.40.630.40">
    <property type="entry name" value="Zn-dependent exopeptidases"/>
    <property type="match status" value="1"/>
</dbReference>
<name>A0A9P1P7L8_PARSO</name>
<dbReference type="PANTHER" id="PTHR30404:SF0">
    <property type="entry name" value="N-ACETYLMURAMOYL-L-ALANINE AMIDASE AMIC"/>
    <property type="match status" value="1"/>
</dbReference>
<dbReference type="CDD" id="cd02696">
    <property type="entry name" value="MurNAc-LAA"/>
    <property type="match status" value="1"/>
</dbReference>
<dbReference type="Proteomes" id="UP000049685">
    <property type="component" value="Unassembled WGS sequence"/>
</dbReference>
<dbReference type="InterPro" id="IPR002508">
    <property type="entry name" value="MurNAc-LAA_cat"/>
</dbReference>
<dbReference type="RefSeq" id="WP_057556985.1">
    <property type="nucleotide sequence ID" value="NZ_CDNY01000001.1"/>
</dbReference>
<dbReference type="PANTHER" id="PTHR30404">
    <property type="entry name" value="N-ACETYLMURAMOYL-L-ALANINE AMIDASE"/>
    <property type="match status" value="1"/>
</dbReference>
<proteinExistence type="predicted"/>
<sequence>MKKLVIDLGHGGSDPGAVGQNKTHEADVVLSIGKKLNELLKCYNLEVKFTRLTNKYLSLSERANLANNFNSDYFLSIHVNSAKDKSVRGIEVWQYSKIDEKLNKFSSGLCEDISKIFNIRNRGIKLSRDLSVLKNTKMPACLVEVDFISNIAAENDLKIENNIKAVASVIRDNLLELFELKKVDSGILYKVCIGAYKEKKNAINQVEIAKCKGFLDTYIIKNL</sequence>
<dbReference type="EC" id="3.5.1.28" evidence="3"/>
<comment type="caution">
    <text evidence="3">The sequence shown here is derived from an EMBL/GenBank/DDBJ whole genome shotgun (WGS) entry which is preliminary data.</text>
</comment>
<feature type="domain" description="MurNAc-LAA" evidence="2">
    <location>
        <begin position="63"/>
        <end position="175"/>
    </location>
</feature>
<accession>A0A9P1P7L8</accession>
<organism evidence="3 4">
    <name type="scientific">Paraclostridium sordellii</name>
    <name type="common">Clostridium sordellii</name>
    <dbReference type="NCBI Taxonomy" id="1505"/>
    <lineage>
        <taxon>Bacteria</taxon>
        <taxon>Bacillati</taxon>
        <taxon>Bacillota</taxon>
        <taxon>Clostridia</taxon>
        <taxon>Peptostreptococcales</taxon>
        <taxon>Peptostreptococcaceae</taxon>
        <taxon>Paraclostridium</taxon>
    </lineage>
</organism>